<dbReference type="EMBL" id="OBML01000010">
    <property type="protein sequence ID" value="SOC19506.1"/>
    <property type="molecule type" value="Genomic_DNA"/>
</dbReference>
<keyword evidence="2" id="KW-0813">Transport</keyword>
<accession>A0A285TCH4</accession>
<keyword evidence="11" id="KW-1185">Reference proteome</keyword>
<dbReference type="OrthoDB" id="9799090at2"/>
<comment type="subcellular location">
    <subcellularLocation>
        <location evidence="1">Membrane</location>
        <topology evidence="1">Multi-pass membrane protein</topology>
    </subcellularLocation>
</comment>
<evidence type="ECO:0000259" key="9">
    <source>
        <dbReference type="Pfam" id="PF07885"/>
    </source>
</evidence>
<sequence>MTAETRPEAEPQDPPFTRFRSAVRRLYFGSSARSRYWRMGLLVFDFLAISYFFASILFGLNGTDHRLDYVIGAVMLADYLLRLAAASRPFKAMISFMALADAVVIASLFASAVVEGLALLLVVRMLRLLRSYHLIRELQGHMPFFRRNEQVIQALVNLTVFIFVVSAAVHVLEKGRNPGIDTFLDALYFTVTTLTTTGFGDIIMTDEYGRLLTILIMIVGVGLFLRLVQTIFRPLKVAHKCPECGLSRHDPDAVHCKHCGIALNIPTEGDWR</sequence>
<dbReference type="Gene3D" id="1.10.287.70">
    <property type="match status" value="1"/>
</dbReference>
<dbReference type="Proteomes" id="UP000219331">
    <property type="component" value="Unassembled WGS sequence"/>
</dbReference>
<gene>
    <name evidence="10" type="ORF">SAMN05421512_11048</name>
</gene>
<proteinExistence type="predicted"/>
<dbReference type="RefSeq" id="WP_097175820.1">
    <property type="nucleotide sequence ID" value="NZ_OBML01000010.1"/>
</dbReference>
<feature type="transmembrane region" description="Helical" evidence="8">
    <location>
        <begin position="96"/>
        <end position="123"/>
    </location>
</feature>
<dbReference type="GO" id="GO:0005249">
    <property type="term" value="F:voltage-gated potassium channel activity"/>
    <property type="evidence" value="ECO:0007669"/>
    <property type="project" value="InterPro"/>
</dbReference>
<feature type="transmembrane region" description="Helical" evidence="8">
    <location>
        <begin position="66"/>
        <end position="84"/>
    </location>
</feature>
<evidence type="ECO:0000313" key="10">
    <source>
        <dbReference type="EMBL" id="SOC19506.1"/>
    </source>
</evidence>
<dbReference type="InterPro" id="IPR013099">
    <property type="entry name" value="K_chnl_dom"/>
</dbReference>
<evidence type="ECO:0000313" key="11">
    <source>
        <dbReference type="Proteomes" id="UP000219331"/>
    </source>
</evidence>
<name>A0A285TCH4_9HYPH</name>
<dbReference type="STRING" id="538381.GCA_001696535_04007"/>
<keyword evidence="5" id="KW-0406">Ion transport</keyword>
<feature type="transmembrane region" description="Helical" evidence="8">
    <location>
        <begin position="151"/>
        <end position="172"/>
    </location>
</feature>
<evidence type="ECO:0000256" key="4">
    <source>
        <dbReference type="ARBA" id="ARBA00022989"/>
    </source>
</evidence>
<feature type="transmembrane region" description="Helical" evidence="8">
    <location>
        <begin position="210"/>
        <end position="228"/>
    </location>
</feature>
<evidence type="ECO:0000256" key="5">
    <source>
        <dbReference type="ARBA" id="ARBA00023065"/>
    </source>
</evidence>
<dbReference type="PANTHER" id="PTHR11537:SF254">
    <property type="entry name" value="POTASSIUM VOLTAGE-GATED CHANNEL PROTEIN SHAB"/>
    <property type="match status" value="1"/>
</dbReference>
<keyword evidence="3 8" id="KW-0812">Transmembrane</keyword>
<feature type="transmembrane region" description="Helical" evidence="8">
    <location>
        <begin position="41"/>
        <end position="60"/>
    </location>
</feature>
<evidence type="ECO:0000256" key="8">
    <source>
        <dbReference type="SAM" id="Phobius"/>
    </source>
</evidence>
<organism evidence="10 11">
    <name type="scientific">Stappia indica</name>
    <dbReference type="NCBI Taxonomy" id="538381"/>
    <lineage>
        <taxon>Bacteria</taxon>
        <taxon>Pseudomonadati</taxon>
        <taxon>Pseudomonadota</taxon>
        <taxon>Alphaproteobacteria</taxon>
        <taxon>Hyphomicrobiales</taxon>
        <taxon>Stappiaceae</taxon>
        <taxon>Stappia</taxon>
    </lineage>
</organism>
<feature type="transmembrane region" description="Helical" evidence="8">
    <location>
        <begin position="184"/>
        <end position="204"/>
    </location>
</feature>
<evidence type="ECO:0000256" key="7">
    <source>
        <dbReference type="ARBA" id="ARBA00023303"/>
    </source>
</evidence>
<protein>
    <submittedName>
        <fullName evidence="10">Voltage-gated potassium channel</fullName>
    </submittedName>
</protein>
<evidence type="ECO:0000256" key="1">
    <source>
        <dbReference type="ARBA" id="ARBA00004141"/>
    </source>
</evidence>
<feature type="domain" description="Potassium channel" evidence="9">
    <location>
        <begin position="159"/>
        <end position="233"/>
    </location>
</feature>
<keyword evidence="6 8" id="KW-0472">Membrane</keyword>
<dbReference type="PANTHER" id="PTHR11537">
    <property type="entry name" value="VOLTAGE-GATED POTASSIUM CHANNEL"/>
    <property type="match status" value="1"/>
</dbReference>
<dbReference type="GO" id="GO:0001508">
    <property type="term" value="P:action potential"/>
    <property type="evidence" value="ECO:0007669"/>
    <property type="project" value="TreeGrafter"/>
</dbReference>
<dbReference type="Pfam" id="PF07885">
    <property type="entry name" value="Ion_trans_2"/>
    <property type="match status" value="1"/>
</dbReference>
<dbReference type="GO" id="GO:0008076">
    <property type="term" value="C:voltage-gated potassium channel complex"/>
    <property type="evidence" value="ECO:0007669"/>
    <property type="project" value="InterPro"/>
</dbReference>
<keyword evidence="7 10" id="KW-0407">Ion channel</keyword>
<dbReference type="SUPFAM" id="SSF81324">
    <property type="entry name" value="Voltage-gated potassium channels"/>
    <property type="match status" value="1"/>
</dbReference>
<keyword evidence="4 8" id="KW-1133">Transmembrane helix</keyword>
<evidence type="ECO:0000256" key="3">
    <source>
        <dbReference type="ARBA" id="ARBA00022692"/>
    </source>
</evidence>
<reference evidence="10 11" key="1">
    <citation type="submission" date="2017-08" db="EMBL/GenBank/DDBJ databases">
        <authorList>
            <person name="de Groot N.N."/>
        </authorList>
    </citation>
    <scope>NUCLEOTIDE SEQUENCE [LARGE SCALE GENOMIC DNA]</scope>
    <source>
        <strain evidence="10 11">USBA 352</strain>
    </source>
</reference>
<evidence type="ECO:0000256" key="2">
    <source>
        <dbReference type="ARBA" id="ARBA00022448"/>
    </source>
</evidence>
<dbReference type="AlphaFoldDB" id="A0A285TCH4"/>
<evidence type="ECO:0000256" key="6">
    <source>
        <dbReference type="ARBA" id="ARBA00023136"/>
    </source>
</evidence>
<dbReference type="InterPro" id="IPR028325">
    <property type="entry name" value="VG_K_chnl"/>
</dbReference>